<evidence type="ECO:0000256" key="3">
    <source>
        <dbReference type="ARBA" id="ARBA00022555"/>
    </source>
</evidence>
<evidence type="ECO:0000256" key="5">
    <source>
        <dbReference type="ARBA" id="ARBA00022694"/>
    </source>
</evidence>
<keyword evidence="11" id="KW-0129">CBS domain</keyword>
<dbReference type="InterPro" id="IPR032828">
    <property type="entry name" value="PolyA_RNA-bd"/>
</dbReference>
<dbReference type="Pfam" id="PF01368">
    <property type="entry name" value="DHH"/>
    <property type="match status" value="1"/>
</dbReference>
<dbReference type="SUPFAM" id="SSF81891">
    <property type="entry name" value="Poly A polymerase C-terminal region-like"/>
    <property type="match status" value="1"/>
</dbReference>
<dbReference type="Pfam" id="PF02272">
    <property type="entry name" value="DHHA1"/>
    <property type="match status" value="1"/>
</dbReference>
<dbReference type="InterPro" id="IPR001667">
    <property type="entry name" value="DDH_dom"/>
</dbReference>
<dbReference type="GO" id="GO:0016779">
    <property type="term" value="F:nucleotidyltransferase activity"/>
    <property type="evidence" value="ECO:0007669"/>
    <property type="project" value="UniProtKB-KW"/>
</dbReference>
<dbReference type="PANTHER" id="PTHR47788:SF1">
    <property type="entry name" value="A-ADDING TRNA NUCLEOTIDYLTRANSFERASE"/>
    <property type="match status" value="1"/>
</dbReference>
<dbReference type="InterPro" id="IPR000644">
    <property type="entry name" value="CBS_dom"/>
</dbReference>
<dbReference type="InterPro" id="IPR052390">
    <property type="entry name" value="tRNA_nt/polyA_polymerase"/>
</dbReference>
<dbReference type="eggNOG" id="COG0517">
    <property type="taxonomic scope" value="Bacteria"/>
</dbReference>
<dbReference type="AlphaFoldDB" id="A1AU78"/>
<dbReference type="SMART" id="SM00116">
    <property type="entry name" value="CBS"/>
    <property type="match status" value="2"/>
</dbReference>
<dbReference type="PANTHER" id="PTHR47788">
    <property type="entry name" value="POLYA POLYMERASE"/>
    <property type="match status" value="1"/>
</dbReference>
<dbReference type="InterPro" id="IPR003156">
    <property type="entry name" value="DHHA1_dom"/>
</dbReference>
<dbReference type="Pfam" id="PF12627">
    <property type="entry name" value="PolyA_pol_RNAbd"/>
    <property type="match status" value="1"/>
</dbReference>
<evidence type="ECO:0000256" key="10">
    <source>
        <dbReference type="ARBA" id="ARBA00022884"/>
    </source>
</evidence>
<evidence type="ECO:0000256" key="8">
    <source>
        <dbReference type="ARBA" id="ARBA00022741"/>
    </source>
</evidence>
<evidence type="ECO:0000256" key="6">
    <source>
        <dbReference type="ARBA" id="ARBA00022695"/>
    </source>
</evidence>
<dbReference type="HOGENOM" id="CLU_015961_5_0_7"/>
<dbReference type="RefSeq" id="WP_011737116.1">
    <property type="nucleotide sequence ID" value="NC_008609.1"/>
</dbReference>
<evidence type="ECO:0000256" key="12">
    <source>
        <dbReference type="RuleBase" id="RU003953"/>
    </source>
</evidence>
<dbReference type="KEGG" id="ppd:Ppro_3306"/>
<dbReference type="CDD" id="cd05398">
    <property type="entry name" value="NT_ClassII-CCAase"/>
    <property type="match status" value="1"/>
</dbReference>
<dbReference type="Gene3D" id="3.10.580.10">
    <property type="entry name" value="CBS-domain"/>
    <property type="match status" value="1"/>
</dbReference>
<keyword evidence="6 14" id="KW-0548">Nucleotidyltransferase</keyword>
<evidence type="ECO:0000256" key="2">
    <source>
        <dbReference type="ARBA" id="ARBA00007265"/>
    </source>
</evidence>
<dbReference type="Pfam" id="PF00571">
    <property type="entry name" value="CBS"/>
    <property type="match status" value="2"/>
</dbReference>
<dbReference type="Proteomes" id="UP000006732">
    <property type="component" value="Chromosome"/>
</dbReference>
<gene>
    <name evidence="14" type="ordered locus">Ppro_3306</name>
</gene>
<comment type="cofactor">
    <cofactor evidence="1">
        <name>Mg(2+)</name>
        <dbReference type="ChEBI" id="CHEBI:18420"/>
    </cofactor>
</comment>
<keyword evidence="8" id="KW-0547">Nucleotide-binding</keyword>
<reference evidence="14 15" key="1">
    <citation type="submission" date="2006-10" db="EMBL/GenBank/DDBJ databases">
        <title>Complete sequence of chromosome of Pelobacter propionicus DSM 2379.</title>
        <authorList>
            <consortium name="US DOE Joint Genome Institute"/>
            <person name="Copeland A."/>
            <person name="Lucas S."/>
            <person name="Lapidus A."/>
            <person name="Barry K."/>
            <person name="Detter J.C."/>
            <person name="Glavina del Rio T."/>
            <person name="Hammon N."/>
            <person name="Israni S."/>
            <person name="Dalin E."/>
            <person name="Tice H."/>
            <person name="Pitluck S."/>
            <person name="Saunders E."/>
            <person name="Brettin T."/>
            <person name="Bruce D."/>
            <person name="Han C."/>
            <person name="Tapia R."/>
            <person name="Schmutz J."/>
            <person name="Larimer F."/>
            <person name="Land M."/>
            <person name="Hauser L."/>
            <person name="Kyrpides N."/>
            <person name="Kim E."/>
            <person name="Lovley D."/>
            <person name="Richardson P."/>
        </authorList>
    </citation>
    <scope>NUCLEOTIDE SEQUENCE [LARGE SCALE GENOMIC DNA]</scope>
    <source>
        <strain evidence="15">DSM 2379 / NBRC 103807 / OttBd1</strain>
    </source>
</reference>
<name>A1AU78_PELPD</name>
<keyword evidence="9" id="KW-0460">Magnesium</keyword>
<dbReference type="eggNOG" id="COG0618">
    <property type="taxonomic scope" value="Bacteria"/>
</dbReference>
<evidence type="ECO:0000256" key="1">
    <source>
        <dbReference type="ARBA" id="ARBA00001946"/>
    </source>
</evidence>
<keyword evidence="4 12" id="KW-0808">Transferase</keyword>
<keyword evidence="7" id="KW-0479">Metal-binding</keyword>
<dbReference type="InterPro" id="IPR038763">
    <property type="entry name" value="DHH_sf"/>
</dbReference>
<feature type="domain" description="CBS" evidence="13">
    <location>
        <begin position="377"/>
        <end position="433"/>
    </location>
</feature>
<accession>A1AU78</accession>
<dbReference type="Pfam" id="PF01743">
    <property type="entry name" value="PolyA_pol"/>
    <property type="match status" value="1"/>
</dbReference>
<evidence type="ECO:0000313" key="15">
    <source>
        <dbReference type="Proteomes" id="UP000006732"/>
    </source>
</evidence>
<dbReference type="InterPro" id="IPR046342">
    <property type="entry name" value="CBS_dom_sf"/>
</dbReference>
<dbReference type="GO" id="GO:0008033">
    <property type="term" value="P:tRNA processing"/>
    <property type="evidence" value="ECO:0007669"/>
    <property type="project" value="UniProtKB-KW"/>
</dbReference>
<dbReference type="Gene3D" id="1.10.3090.10">
    <property type="entry name" value="cca-adding enzyme, domain 2"/>
    <property type="match status" value="1"/>
</dbReference>
<feature type="domain" description="CBS" evidence="13">
    <location>
        <begin position="315"/>
        <end position="371"/>
    </location>
</feature>
<evidence type="ECO:0000313" key="14">
    <source>
        <dbReference type="EMBL" id="ABL00899.1"/>
    </source>
</evidence>
<dbReference type="GO" id="GO:0000166">
    <property type="term" value="F:nucleotide binding"/>
    <property type="evidence" value="ECO:0007669"/>
    <property type="project" value="UniProtKB-KW"/>
</dbReference>
<dbReference type="PROSITE" id="PS51371">
    <property type="entry name" value="CBS"/>
    <property type="match status" value="2"/>
</dbReference>
<keyword evidence="10 12" id="KW-0694">RNA-binding</keyword>
<evidence type="ECO:0000256" key="7">
    <source>
        <dbReference type="ARBA" id="ARBA00022723"/>
    </source>
</evidence>
<comment type="similarity">
    <text evidence="2 12">Belongs to the tRNA nucleotidyltransferase/poly(A) polymerase family.</text>
</comment>
<evidence type="ECO:0000256" key="9">
    <source>
        <dbReference type="ARBA" id="ARBA00022842"/>
    </source>
</evidence>
<keyword evidence="15" id="KW-1185">Reference proteome</keyword>
<dbReference type="InterPro" id="IPR002646">
    <property type="entry name" value="PolA_pol_head_dom"/>
</dbReference>
<keyword evidence="5" id="KW-0819">tRNA processing</keyword>
<dbReference type="Gene3D" id="3.10.310.30">
    <property type="match status" value="1"/>
</dbReference>
<evidence type="ECO:0000256" key="11">
    <source>
        <dbReference type="PROSITE-ProRule" id="PRU00703"/>
    </source>
</evidence>
<proteinExistence type="inferred from homology"/>
<dbReference type="Gene3D" id="3.30.460.10">
    <property type="entry name" value="Beta Polymerase, domain 2"/>
    <property type="match status" value="1"/>
</dbReference>
<protein>
    <submittedName>
        <fullName evidence="14">Polynucleotide adenylyltransferase region</fullName>
    </submittedName>
</protein>
<keyword evidence="3" id="KW-0820">tRNA-binding</keyword>
<dbReference type="GO" id="GO:0000049">
    <property type="term" value="F:tRNA binding"/>
    <property type="evidence" value="ECO:0007669"/>
    <property type="project" value="UniProtKB-KW"/>
</dbReference>
<dbReference type="SUPFAM" id="SSF54631">
    <property type="entry name" value="CBS-domain pair"/>
    <property type="match status" value="1"/>
</dbReference>
<dbReference type="STRING" id="338966.Ppro_3306"/>
<dbReference type="eggNOG" id="COG0617">
    <property type="taxonomic scope" value="Bacteria"/>
</dbReference>
<evidence type="ECO:0000256" key="4">
    <source>
        <dbReference type="ARBA" id="ARBA00022679"/>
    </source>
</evidence>
<dbReference type="GO" id="GO:0046872">
    <property type="term" value="F:metal ion binding"/>
    <property type="evidence" value="ECO:0007669"/>
    <property type="project" value="UniProtKB-KW"/>
</dbReference>
<dbReference type="OrthoDB" id="9805698at2"/>
<dbReference type="EMBL" id="CP000482">
    <property type="protein sequence ID" value="ABL00899.1"/>
    <property type="molecule type" value="Genomic_DNA"/>
</dbReference>
<dbReference type="SUPFAM" id="SSF81301">
    <property type="entry name" value="Nucleotidyltransferase"/>
    <property type="match status" value="1"/>
</dbReference>
<dbReference type="InterPro" id="IPR043519">
    <property type="entry name" value="NT_sf"/>
</dbReference>
<organism evidence="14 15">
    <name type="scientific">Pelobacter propionicus (strain DSM 2379 / NBRC 103807 / OttBd1)</name>
    <dbReference type="NCBI Taxonomy" id="338966"/>
    <lineage>
        <taxon>Bacteria</taxon>
        <taxon>Pseudomonadati</taxon>
        <taxon>Thermodesulfobacteriota</taxon>
        <taxon>Desulfuromonadia</taxon>
        <taxon>Desulfuromonadales</taxon>
        <taxon>Desulfuromonadaceae</taxon>
        <taxon>Pelobacter</taxon>
    </lineage>
</organism>
<dbReference type="Gene3D" id="3.90.1640.10">
    <property type="entry name" value="inorganic pyrophosphatase (n-terminal core)"/>
    <property type="match status" value="1"/>
</dbReference>
<evidence type="ECO:0000259" key="13">
    <source>
        <dbReference type="PROSITE" id="PS51371"/>
    </source>
</evidence>
<sequence length="881" mass="98904">MDVITTHVNADFDCLGSMVAASRLYPGALLAFPGSQEKGLRDFITHHPDYLPPLTRAREIDLDTVTRLIIVDCQQASRIGRFAELIGRPGLEVHVYDHHPVLATSIRPHGGVIRPCGAVSSIITGLLRERGMTLTPEEATLVMLGIHEDTGRLLFLPTTADDYRAAAWLLEQGARLNLVSDFISLELTTPQVGLLNTLLKNLKTTDFNGVSISIAHASSDSYIPDIAGLAHLMRDMENLDALFLVVAMENRTYLVARSRIPEVNVGEIMRRFQGGGHATAASATVHDLSLKQVLNRLDELLRLMVTPRITAGEIMSSPVKTIPAGITIAEARDLLTRYNCNAMPVMDGGRMAGILSRKIVEKALYHDLGQSPATEFMHTEFMRATPATLLSDIQEYLVEGNRRFVPVFDGDELAGAVTRTDLLRHMYGGRREEPEALYDLESLEASPKCRSIAALVNRRLPAATIRLLRDLGRTGDELGLPVYAVGGFVRDLLLGVENLDLDLTVEGDGIFFAERFARAKGGRVRSHPAFGTAVVVLSDGSKLDVASTRLEYYESPGVLPTVERSSLRHDLYRRDFTINTLAICINSDRFGMVTDFFGGQQDIQQRTVRVLHNLSFVEDPTRVFRAIRFEQRLAFRIAPHTENLIRSALRMKVLDRVGGIRLFNELVLILNEQEPLGAVRRMAMLGLLPFIHPQLRLSPETERAMTESSRLLTWFRLLYLNDPCQQWQVYFLALCERLRDDEFQEACRRLSMPGRFVSQVFAHRHRALVMLETLQRRLKRAQDLRNSEIYDSFHGLPLEILLYLAARTKNDQVRRLVSLYITRLRHMRRELDGNALKELGLAPGPNYSRIMKRLLDARLDAEVGTAEEERTLARELIADAG</sequence>
<dbReference type="SUPFAM" id="SSF64182">
    <property type="entry name" value="DHH phosphoesterases"/>
    <property type="match status" value="1"/>
</dbReference>